<keyword evidence="3" id="KW-0732">Signal</keyword>
<dbReference type="PRINTS" id="PR00722">
    <property type="entry name" value="CHYMOTRYPSIN"/>
</dbReference>
<feature type="signal peptide" evidence="3">
    <location>
        <begin position="1"/>
        <end position="22"/>
    </location>
</feature>
<dbReference type="PROSITE" id="PS00134">
    <property type="entry name" value="TRYPSIN_HIS"/>
    <property type="match status" value="1"/>
</dbReference>
<evidence type="ECO:0000256" key="3">
    <source>
        <dbReference type="SAM" id="SignalP"/>
    </source>
</evidence>
<protein>
    <submittedName>
        <fullName evidence="5">Trypsin-like cysteine/serine peptidase domain-containing protein</fullName>
    </submittedName>
</protein>
<dbReference type="AlphaFoldDB" id="A0A4P9Y4V8"/>
<evidence type="ECO:0000256" key="1">
    <source>
        <dbReference type="ARBA" id="ARBA00023157"/>
    </source>
</evidence>
<dbReference type="Proteomes" id="UP000267251">
    <property type="component" value="Unassembled WGS sequence"/>
</dbReference>
<accession>A0A4P9Y4V8</accession>
<keyword evidence="2" id="KW-0378">Hydrolase</keyword>
<dbReference type="PROSITE" id="PS50240">
    <property type="entry name" value="TRYPSIN_DOM"/>
    <property type="match status" value="1"/>
</dbReference>
<reference evidence="6" key="1">
    <citation type="journal article" date="2018" name="Nat. Microbiol.">
        <title>Leveraging single-cell genomics to expand the fungal tree of life.</title>
        <authorList>
            <person name="Ahrendt S.R."/>
            <person name="Quandt C.A."/>
            <person name="Ciobanu D."/>
            <person name="Clum A."/>
            <person name="Salamov A."/>
            <person name="Andreopoulos B."/>
            <person name="Cheng J.F."/>
            <person name="Woyke T."/>
            <person name="Pelin A."/>
            <person name="Henrissat B."/>
            <person name="Reynolds N.K."/>
            <person name="Benny G.L."/>
            <person name="Smith M.E."/>
            <person name="James T.Y."/>
            <person name="Grigoriev I.V."/>
        </authorList>
    </citation>
    <scope>NUCLEOTIDE SEQUENCE [LARGE SCALE GENOMIC DNA]</scope>
</reference>
<keyword evidence="1" id="KW-1015">Disulfide bond</keyword>
<dbReference type="PROSITE" id="PS00135">
    <property type="entry name" value="TRYPSIN_SER"/>
    <property type="match status" value="1"/>
</dbReference>
<dbReference type="Gene3D" id="2.40.10.10">
    <property type="entry name" value="Trypsin-like serine proteases"/>
    <property type="match status" value="1"/>
</dbReference>
<dbReference type="InterPro" id="IPR009003">
    <property type="entry name" value="Peptidase_S1_PA"/>
</dbReference>
<dbReference type="InterPro" id="IPR018114">
    <property type="entry name" value="TRYPSIN_HIS"/>
</dbReference>
<dbReference type="SMART" id="SM00020">
    <property type="entry name" value="Tryp_SPc"/>
    <property type="match status" value="1"/>
</dbReference>
<sequence length="298" mass="31651">MRLSAAFLFAAFQGSMMVEGAAGPIQKESLPLKMDDALNAAHGGNTMPIPPFGNLIIGGMSVSEGSFPYMAVMEMTKGAVHCGGVMIAPTWFLTAAHCFRAIEDQPFYIIAGSNKRSAIPYRVKGKSYLAHPSYQAFSGWDVGLVETQSPILLSSYARILPEADDSSHPLPYTALGWGIDNVQKRTAPDQLQQVSLMPADHEQCNLAGGSHWEENGFLCAGGLNRDTCFGDSGGPLLSQSSETGMYGVVGLTSFGANSQGQSSACGGAFDMGFYWDITPAIPWILQNSGLQSSSLVMS</sequence>
<organism evidence="5 6">
    <name type="scientific">Piptocephalis cylindrospora</name>
    <dbReference type="NCBI Taxonomy" id="1907219"/>
    <lineage>
        <taxon>Eukaryota</taxon>
        <taxon>Fungi</taxon>
        <taxon>Fungi incertae sedis</taxon>
        <taxon>Zoopagomycota</taxon>
        <taxon>Zoopagomycotina</taxon>
        <taxon>Zoopagomycetes</taxon>
        <taxon>Zoopagales</taxon>
        <taxon>Piptocephalidaceae</taxon>
        <taxon>Piptocephalis</taxon>
    </lineage>
</organism>
<dbReference type="CDD" id="cd00190">
    <property type="entry name" value="Tryp_SPc"/>
    <property type="match status" value="1"/>
</dbReference>
<evidence type="ECO:0000256" key="2">
    <source>
        <dbReference type="RuleBase" id="RU363034"/>
    </source>
</evidence>
<dbReference type="PANTHER" id="PTHR24256">
    <property type="entry name" value="TRYPTASE-RELATED"/>
    <property type="match status" value="1"/>
</dbReference>
<evidence type="ECO:0000259" key="4">
    <source>
        <dbReference type="PROSITE" id="PS50240"/>
    </source>
</evidence>
<dbReference type="InterPro" id="IPR033116">
    <property type="entry name" value="TRYPSIN_SER"/>
</dbReference>
<keyword evidence="2" id="KW-0645">Protease</keyword>
<dbReference type="InterPro" id="IPR043504">
    <property type="entry name" value="Peptidase_S1_PA_chymotrypsin"/>
</dbReference>
<dbReference type="GO" id="GO:0004252">
    <property type="term" value="F:serine-type endopeptidase activity"/>
    <property type="evidence" value="ECO:0007669"/>
    <property type="project" value="InterPro"/>
</dbReference>
<dbReference type="InterPro" id="IPR001254">
    <property type="entry name" value="Trypsin_dom"/>
</dbReference>
<dbReference type="SUPFAM" id="SSF50494">
    <property type="entry name" value="Trypsin-like serine proteases"/>
    <property type="match status" value="1"/>
</dbReference>
<dbReference type="OrthoDB" id="6380398at2759"/>
<evidence type="ECO:0000313" key="5">
    <source>
        <dbReference type="EMBL" id="RKP13834.1"/>
    </source>
</evidence>
<dbReference type="InterPro" id="IPR051487">
    <property type="entry name" value="Ser/Thr_Proteases_Immune/Dev"/>
</dbReference>
<feature type="chain" id="PRO_5021029066" evidence="3">
    <location>
        <begin position="23"/>
        <end position="298"/>
    </location>
</feature>
<evidence type="ECO:0000313" key="6">
    <source>
        <dbReference type="Proteomes" id="UP000267251"/>
    </source>
</evidence>
<proteinExistence type="predicted"/>
<dbReference type="EMBL" id="KZ987935">
    <property type="protein sequence ID" value="RKP13834.1"/>
    <property type="molecule type" value="Genomic_DNA"/>
</dbReference>
<dbReference type="GO" id="GO:0006508">
    <property type="term" value="P:proteolysis"/>
    <property type="evidence" value="ECO:0007669"/>
    <property type="project" value="UniProtKB-KW"/>
</dbReference>
<keyword evidence="6" id="KW-1185">Reference proteome</keyword>
<dbReference type="InterPro" id="IPR001314">
    <property type="entry name" value="Peptidase_S1A"/>
</dbReference>
<gene>
    <name evidence="5" type="ORF">BJ684DRAFT_15804</name>
</gene>
<name>A0A4P9Y4V8_9FUNG</name>
<dbReference type="Pfam" id="PF00089">
    <property type="entry name" value="Trypsin"/>
    <property type="match status" value="1"/>
</dbReference>
<keyword evidence="2" id="KW-0720">Serine protease</keyword>
<feature type="domain" description="Peptidase S1" evidence="4">
    <location>
        <begin position="56"/>
        <end position="289"/>
    </location>
</feature>